<dbReference type="Proteomes" id="UP000266441">
    <property type="component" value="Unassembled WGS sequence"/>
</dbReference>
<dbReference type="SUPFAM" id="SSF160574">
    <property type="entry name" value="BT0923-like"/>
    <property type="match status" value="1"/>
</dbReference>
<accession>A0A399D6F7</accession>
<gene>
    <name evidence="1" type="ORF">D1164_04020</name>
</gene>
<name>A0A399D6F7_9BACT</name>
<organism evidence="1 2">
    <name type="scientific">Mariniphaga sediminis</name>
    <dbReference type="NCBI Taxonomy" id="1628158"/>
    <lineage>
        <taxon>Bacteria</taxon>
        <taxon>Pseudomonadati</taxon>
        <taxon>Bacteroidota</taxon>
        <taxon>Bacteroidia</taxon>
        <taxon>Marinilabiliales</taxon>
        <taxon>Prolixibacteraceae</taxon>
        <taxon>Mariniphaga</taxon>
    </lineage>
</organism>
<sequence length="132" mass="15470">MKRPLIKIFKSPPKSVPEAIQKVLLSHFPGAINIDWEQKKVSYEAIFYMNDIEHIARFSHEGILKEYKKNLWPSELPKEIADECNKLGEIMNAIVILRKENRFFEVIIRDPALKRNLLLFNENGDLLDSHKL</sequence>
<reference evidence="1 2" key="1">
    <citation type="journal article" date="2015" name="Int. J. Syst. Evol. Microbiol.">
        <title>Mariniphaga sediminis sp. nov., isolated from coastal sediment.</title>
        <authorList>
            <person name="Wang F.Q."/>
            <person name="Shen Q.Y."/>
            <person name="Chen G.J."/>
            <person name="Du Z.J."/>
        </authorList>
    </citation>
    <scope>NUCLEOTIDE SEQUENCE [LARGE SCALE GENOMIC DNA]</scope>
    <source>
        <strain evidence="1 2">SY21</strain>
    </source>
</reference>
<comment type="caution">
    <text evidence="1">The sequence shown here is derived from an EMBL/GenBank/DDBJ whole genome shotgun (WGS) entry which is preliminary data.</text>
</comment>
<protein>
    <submittedName>
        <fullName evidence="1">Uncharacterized protein</fullName>
    </submittedName>
</protein>
<dbReference type="RefSeq" id="WP_119348639.1">
    <property type="nucleotide sequence ID" value="NZ_QWET01000002.1"/>
</dbReference>
<evidence type="ECO:0000313" key="2">
    <source>
        <dbReference type="Proteomes" id="UP000266441"/>
    </source>
</evidence>
<keyword evidence="2" id="KW-1185">Reference proteome</keyword>
<dbReference type="EMBL" id="QWET01000002">
    <property type="protein sequence ID" value="RIH66768.1"/>
    <property type="molecule type" value="Genomic_DNA"/>
</dbReference>
<proteinExistence type="predicted"/>
<dbReference type="OrthoDB" id="1121502at2"/>
<evidence type="ECO:0000313" key="1">
    <source>
        <dbReference type="EMBL" id="RIH66768.1"/>
    </source>
</evidence>
<dbReference type="Gene3D" id="3.10.450.360">
    <property type="match status" value="1"/>
</dbReference>
<dbReference type="AlphaFoldDB" id="A0A399D6F7"/>